<evidence type="ECO:0000259" key="1">
    <source>
        <dbReference type="PROSITE" id="PS51671"/>
    </source>
</evidence>
<dbReference type="AlphaFoldDB" id="A0A6J6PCX4"/>
<reference evidence="2" key="1">
    <citation type="submission" date="2020-05" db="EMBL/GenBank/DDBJ databases">
        <authorList>
            <person name="Chiriac C."/>
            <person name="Salcher M."/>
            <person name="Ghai R."/>
            <person name="Kavagutti S V."/>
        </authorList>
    </citation>
    <scope>NUCLEOTIDE SEQUENCE</scope>
</reference>
<dbReference type="EMBL" id="CAEZXP010000002">
    <property type="protein sequence ID" value="CAB4697330.1"/>
    <property type="molecule type" value="Genomic_DNA"/>
</dbReference>
<dbReference type="InterPro" id="IPR045865">
    <property type="entry name" value="ACT-like_dom_sf"/>
</dbReference>
<dbReference type="SUPFAM" id="SSF55021">
    <property type="entry name" value="ACT-like"/>
    <property type="match status" value="1"/>
</dbReference>
<proteinExistence type="predicted"/>
<organism evidence="2">
    <name type="scientific">freshwater metagenome</name>
    <dbReference type="NCBI Taxonomy" id="449393"/>
    <lineage>
        <taxon>unclassified sequences</taxon>
        <taxon>metagenomes</taxon>
        <taxon>ecological metagenomes</taxon>
    </lineage>
</organism>
<evidence type="ECO:0000313" key="2">
    <source>
        <dbReference type="EMBL" id="CAB4697330.1"/>
    </source>
</evidence>
<sequence>MTFAVAPGDSFERSAALVRRGRMGAASARLVRLRVPDKPGSLARLSAHFAEHDVNVLGLEVVERESGFAVDDVLVEGPKLDRALSTLGKTAAVLAVRKGVTLRDPGLAMAEACEAVTNAVGPLEAYAELVRTAPELVFAEEAFVLVAEESGYLVPYASTITGLPAVALSEPSLLVSAVASGEPLTADGRIPWAPVTYRELLPSGTVAVVPGGRHAQIALVLVRGDDARFLGVELSRLQALLRVAAGALVLHRAGSSSSDILFPNERSPR</sequence>
<name>A0A6J6PCX4_9ZZZZ</name>
<gene>
    <name evidence="2" type="ORF">UFOPK2399_01115</name>
</gene>
<dbReference type="Gene3D" id="3.30.70.260">
    <property type="match status" value="1"/>
</dbReference>
<feature type="domain" description="ACT" evidence="1">
    <location>
        <begin position="30"/>
        <end position="105"/>
    </location>
</feature>
<dbReference type="InterPro" id="IPR002912">
    <property type="entry name" value="ACT_dom"/>
</dbReference>
<accession>A0A6J6PCX4</accession>
<protein>
    <submittedName>
        <fullName evidence="2">Unannotated protein</fullName>
    </submittedName>
</protein>
<dbReference type="Pfam" id="PF01842">
    <property type="entry name" value="ACT"/>
    <property type="match status" value="1"/>
</dbReference>
<dbReference type="PROSITE" id="PS51671">
    <property type="entry name" value="ACT"/>
    <property type="match status" value="1"/>
</dbReference>